<proteinExistence type="predicted"/>
<dbReference type="SUPFAM" id="SSF55718">
    <property type="entry name" value="SCP-like"/>
    <property type="match status" value="1"/>
</dbReference>
<evidence type="ECO:0000259" key="1">
    <source>
        <dbReference type="Pfam" id="PF13530"/>
    </source>
</evidence>
<organism evidence="2 3">
    <name type="scientific">Cytobacillus purgationiresistens</name>
    <dbReference type="NCBI Taxonomy" id="863449"/>
    <lineage>
        <taxon>Bacteria</taxon>
        <taxon>Bacillati</taxon>
        <taxon>Bacillota</taxon>
        <taxon>Bacilli</taxon>
        <taxon>Bacillales</taxon>
        <taxon>Bacillaceae</taxon>
        <taxon>Cytobacillus</taxon>
    </lineage>
</organism>
<dbReference type="EMBL" id="JAUSUB010000023">
    <property type="protein sequence ID" value="MDQ0272402.1"/>
    <property type="molecule type" value="Genomic_DNA"/>
</dbReference>
<dbReference type="Gene3D" id="3.30.1050.10">
    <property type="entry name" value="SCP2 sterol-binding domain"/>
    <property type="match status" value="1"/>
</dbReference>
<sequence>MGRIVDVGGCLQQYDFIETPDNVILHIKDQYAAWNNRCFSLKGEAVDCEGQHPKLELSINALSSILIGHKRPIDLYQMGEISGTPSDVGVFEKKIPHLKTLFYDFF</sequence>
<gene>
    <name evidence="2" type="ORF">J2S17_004294</name>
</gene>
<reference evidence="2 3" key="1">
    <citation type="submission" date="2023-07" db="EMBL/GenBank/DDBJ databases">
        <title>Genomic Encyclopedia of Type Strains, Phase IV (KMG-IV): sequencing the most valuable type-strain genomes for metagenomic binning, comparative biology and taxonomic classification.</title>
        <authorList>
            <person name="Goeker M."/>
        </authorList>
    </citation>
    <scope>NUCLEOTIDE SEQUENCE [LARGE SCALE GENOMIC DNA]</scope>
    <source>
        <strain evidence="2 3">DSM 23494</strain>
    </source>
</reference>
<comment type="caution">
    <text evidence="2">The sequence shown here is derived from an EMBL/GenBank/DDBJ whole genome shotgun (WGS) entry which is preliminary data.</text>
</comment>
<dbReference type="InterPro" id="IPR036527">
    <property type="entry name" value="SCP2_sterol-bd_dom_sf"/>
</dbReference>
<evidence type="ECO:0000313" key="3">
    <source>
        <dbReference type="Proteomes" id="UP001238088"/>
    </source>
</evidence>
<dbReference type="Proteomes" id="UP001238088">
    <property type="component" value="Unassembled WGS sequence"/>
</dbReference>
<dbReference type="Pfam" id="PF13530">
    <property type="entry name" value="SCP2_2"/>
    <property type="match status" value="1"/>
</dbReference>
<feature type="domain" description="Enhanced intracellular survival protein" evidence="1">
    <location>
        <begin position="8"/>
        <end position="97"/>
    </location>
</feature>
<dbReference type="RefSeq" id="WP_307477720.1">
    <property type="nucleotide sequence ID" value="NZ_JAUSUB010000023.1"/>
</dbReference>
<evidence type="ECO:0000313" key="2">
    <source>
        <dbReference type="EMBL" id="MDQ0272402.1"/>
    </source>
</evidence>
<name>A0ABU0AME1_9BACI</name>
<keyword evidence="3" id="KW-1185">Reference proteome</keyword>
<dbReference type="InterPro" id="IPR025559">
    <property type="entry name" value="Eis_dom"/>
</dbReference>
<protein>
    <submittedName>
        <fullName evidence="2">Acetyltransferase</fullName>
    </submittedName>
</protein>
<accession>A0ABU0AME1</accession>